<keyword evidence="5" id="KW-0997">Cell inner membrane</keyword>
<evidence type="ECO:0000256" key="6">
    <source>
        <dbReference type="ARBA" id="ARBA00022692"/>
    </source>
</evidence>
<evidence type="ECO:0000256" key="4">
    <source>
        <dbReference type="ARBA" id="ARBA00022475"/>
    </source>
</evidence>
<dbReference type="Gene3D" id="3.30.1150.10">
    <property type="match status" value="1"/>
</dbReference>
<keyword evidence="3" id="KW-0813">Transport</keyword>
<dbReference type="NCBIfam" id="TIGR01352">
    <property type="entry name" value="tonB_Cterm"/>
    <property type="match status" value="1"/>
</dbReference>
<feature type="region of interest" description="Disordered" evidence="10">
    <location>
        <begin position="109"/>
        <end position="132"/>
    </location>
</feature>
<evidence type="ECO:0000256" key="3">
    <source>
        <dbReference type="ARBA" id="ARBA00022448"/>
    </source>
</evidence>
<dbReference type="PROSITE" id="PS52015">
    <property type="entry name" value="TONB_CTD"/>
    <property type="match status" value="1"/>
</dbReference>
<dbReference type="RefSeq" id="WP_191176702.1">
    <property type="nucleotide sequence ID" value="NZ_JACWMW010000003.1"/>
</dbReference>
<gene>
    <name evidence="13" type="ORF">IDJ75_16480</name>
</gene>
<keyword evidence="9 11" id="KW-0472">Membrane</keyword>
<dbReference type="InterPro" id="IPR051045">
    <property type="entry name" value="TonB-dependent_transducer"/>
</dbReference>
<comment type="subcellular location">
    <subcellularLocation>
        <location evidence="1">Cell inner membrane</location>
        <topology evidence="1">Single-pass membrane protein</topology>
        <orientation evidence="1">Periplasmic side</orientation>
    </subcellularLocation>
</comment>
<dbReference type="SUPFAM" id="SSF74653">
    <property type="entry name" value="TolA/TonB C-terminal domain"/>
    <property type="match status" value="1"/>
</dbReference>
<dbReference type="EMBL" id="JACWMW010000003">
    <property type="protein sequence ID" value="MBD1386883.1"/>
    <property type="molecule type" value="Genomic_DNA"/>
</dbReference>
<evidence type="ECO:0000256" key="2">
    <source>
        <dbReference type="ARBA" id="ARBA00006555"/>
    </source>
</evidence>
<comment type="caution">
    <text evidence="13">The sequence shown here is derived from an EMBL/GenBank/DDBJ whole genome shotgun (WGS) entry which is preliminary data.</text>
</comment>
<evidence type="ECO:0000256" key="9">
    <source>
        <dbReference type="ARBA" id="ARBA00023136"/>
    </source>
</evidence>
<comment type="similarity">
    <text evidence="2">Belongs to the TonB family.</text>
</comment>
<reference evidence="13 14" key="1">
    <citation type="submission" date="2020-09" db="EMBL/GenBank/DDBJ databases">
        <title>Novel species of Mucilaginibacter isolated from a glacier on the Tibetan Plateau.</title>
        <authorList>
            <person name="Liu Q."/>
            <person name="Xin Y.-H."/>
        </authorList>
    </citation>
    <scope>NUCLEOTIDE SEQUENCE [LARGE SCALE GENOMIC DNA]</scope>
    <source>
        <strain evidence="13 14">CGMCC 1.13878</strain>
    </source>
</reference>
<evidence type="ECO:0000256" key="5">
    <source>
        <dbReference type="ARBA" id="ARBA00022519"/>
    </source>
</evidence>
<feature type="compositionally biased region" description="Polar residues" evidence="10">
    <location>
        <begin position="109"/>
        <end position="120"/>
    </location>
</feature>
<evidence type="ECO:0000313" key="14">
    <source>
        <dbReference type="Proteomes" id="UP000618754"/>
    </source>
</evidence>
<name>A0ABR7X8H6_9SPHI</name>
<evidence type="ECO:0000256" key="8">
    <source>
        <dbReference type="ARBA" id="ARBA00022989"/>
    </source>
</evidence>
<dbReference type="PANTHER" id="PTHR33446:SF2">
    <property type="entry name" value="PROTEIN TONB"/>
    <property type="match status" value="1"/>
</dbReference>
<keyword evidence="6 11" id="KW-0812">Transmembrane</keyword>
<feature type="domain" description="TonB C-terminal" evidence="12">
    <location>
        <begin position="182"/>
        <end position="275"/>
    </location>
</feature>
<evidence type="ECO:0000256" key="10">
    <source>
        <dbReference type="SAM" id="MobiDB-lite"/>
    </source>
</evidence>
<proteinExistence type="inferred from homology"/>
<dbReference type="Proteomes" id="UP000618754">
    <property type="component" value="Unassembled WGS sequence"/>
</dbReference>
<evidence type="ECO:0000259" key="12">
    <source>
        <dbReference type="PROSITE" id="PS52015"/>
    </source>
</evidence>
<evidence type="ECO:0000256" key="1">
    <source>
        <dbReference type="ARBA" id="ARBA00004383"/>
    </source>
</evidence>
<dbReference type="InterPro" id="IPR006260">
    <property type="entry name" value="TonB/TolA_C"/>
</dbReference>
<organism evidence="13 14">
    <name type="scientific">Mucilaginibacter rigui</name>
    <dbReference type="NCBI Taxonomy" id="534635"/>
    <lineage>
        <taxon>Bacteria</taxon>
        <taxon>Pseudomonadati</taxon>
        <taxon>Bacteroidota</taxon>
        <taxon>Sphingobacteriia</taxon>
        <taxon>Sphingobacteriales</taxon>
        <taxon>Sphingobacteriaceae</taxon>
        <taxon>Mucilaginibacter</taxon>
    </lineage>
</organism>
<evidence type="ECO:0000256" key="11">
    <source>
        <dbReference type="SAM" id="Phobius"/>
    </source>
</evidence>
<protein>
    <submittedName>
        <fullName evidence="13">Energy transducer TonB</fullName>
    </submittedName>
</protein>
<keyword evidence="8 11" id="KW-1133">Transmembrane helix</keyword>
<dbReference type="Pfam" id="PF03544">
    <property type="entry name" value="TonB_C"/>
    <property type="match status" value="1"/>
</dbReference>
<sequence>MLNTKLNLYNPDWIELVFSNRNKAYGAFELRQHYGRTMIIAMMIAITTIVAAAVMYTYIVGKTPGEIIKQVVVVLPTIEPPRIELPKKAEPPVKPAAPEKQMPPAKTTQFITPVPTSEPITTDPPKITDLRGEIGPKTTEGKEGMAPIVDPAPVTGGTGVAPAEDKTIHDTFGLEFMPEPIGGTSAWVKFLSKNLRFPAQAQEAGKGGRVFVSFVIEKDGRLSDFSVQKGAGYGMDEEALRVLKLAKPWKPGMQNGQPVRVRYVIPLNFQMNEEQ</sequence>
<keyword evidence="7" id="KW-0653">Protein transport</keyword>
<keyword evidence="14" id="KW-1185">Reference proteome</keyword>
<accession>A0ABR7X8H6</accession>
<evidence type="ECO:0000313" key="13">
    <source>
        <dbReference type="EMBL" id="MBD1386883.1"/>
    </source>
</evidence>
<dbReference type="InterPro" id="IPR037682">
    <property type="entry name" value="TonB_C"/>
</dbReference>
<evidence type="ECO:0000256" key="7">
    <source>
        <dbReference type="ARBA" id="ARBA00022927"/>
    </source>
</evidence>
<feature type="transmembrane region" description="Helical" evidence="11">
    <location>
        <begin position="38"/>
        <end position="59"/>
    </location>
</feature>
<dbReference type="PANTHER" id="PTHR33446">
    <property type="entry name" value="PROTEIN TONB-RELATED"/>
    <property type="match status" value="1"/>
</dbReference>
<keyword evidence="4" id="KW-1003">Cell membrane</keyword>